<dbReference type="GeneID" id="38135944"/>
<keyword evidence="2" id="KW-1185">Reference proteome</keyword>
<name>A0A3F3PTC2_9EURO</name>
<organism evidence="1 2">
    <name type="scientific">Aspergillus welwitschiae</name>
    <dbReference type="NCBI Taxonomy" id="1341132"/>
    <lineage>
        <taxon>Eukaryota</taxon>
        <taxon>Fungi</taxon>
        <taxon>Dikarya</taxon>
        <taxon>Ascomycota</taxon>
        <taxon>Pezizomycotina</taxon>
        <taxon>Eurotiomycetes</taxon>
        <taxon>Eurotiomycetidae</taxon>
        <taxon>Eurotiales</taxon>
        <taxon>Aspergillaceae</taxon>
        <taxon>Aspergillus</taxon>
        <taxon>Aspergillus subgen. Circumdati</taxon>
    </lineage>
</organism>
<dbReference type="EMBL" id="KZ852067">
    <property type="protein sequence ID" value="RDH29546.1"/>
    <property type="molecule type" value="Genomic_DNA"/>
</dbReference>
<proteinExistence type="predicted"/>
<sequence>MRANTSNPGTVWGSRVLIIEGVRCAHVAMYLLMAMATFSFSASDGTQLQAPEISVVSVSDILTSNPYETNWRTLAFGV</sequence>
<gene>
    <name evidence="1" type="ORF">BDQ94DRAFT_150482</name>
</gene>
<protein>
    <submittedName>
        <fullName evidence="1">Uncharacterized protein</fullName>
    </submittedName>
</protein>
<reference evidence="1 2" key="1">
    <citation type="submission" date="2018-07" db="EMBL/GenBank/DDBJ databases">
        <title>The genomes of Aspergillus section Nigri reveals drivers in fungal speciation.</title>
        <authorList>
            <consortium name="DOE Joint Genome Institute"/>
            <person name="Vesth T.C."/>
            <person name="Nybo J."/>
            <person name="Theobald S."/>
            <person name="Brandl J."/>
            <person name="Frisvad J.C."/>
            <person name="Nielsen K.F."/>
            <person name="Lyhne E.K."/>
            <person name="Kogle M.E."/>
            <person name="Kuo A."/>
            <person name="Riley R."/>
            <person name="Clum A."/>
            <person name="Nolan M."/>
            <person name="Lipzen A."/>
            <person name="Salamov A."/>
            <person name="Henrissat B."/>
            <person name="Wiebenga A."/>
            <person name="De vries R.P."/>
            <person name="Grigoriev I.V."/>
            <person name="Mortensen U.H."/>
            <person name="Andersen M.R."/>
            <person name="Baker S.E."/>
        </authorList>
    </citation>
    <scope>NUCLEOTIDE SEQUENCE [LARGE SCALE GENOMIC DNA]</scope>
    <source>
        <strain evidence="1 2">CBS 139.54b</strain>
    </source>
</reference>
<dbReference type="RefSeq" id="XP_026622568.1">
    <property type="nucleotide sequence ID" value="XM_026767588.1"/>
</dbReference>
<accession>A0A3F3PTC2</accession>
<dbReference type="AlphaFoldDB" id="A0A3F3PTC2"/>
<feature type="non-terminal residue" evidence="1">
    <location>
        <position position="78"/>
    </location>
</feature>
<evidence type="ECO:0000313" key="2">
    <source>
        <dbReference type="Proteomes" id="UP000253729"/>
    </source>
</evidence>
<evidence type="ECO:0000313" key="1">
    <source>
        <dbReference type="EMBL" id="RDH29546.1"/>
    </source>
</evidence>
<dbReference type="Proteomes" id="UP000253729">
    <property type="component" value="Unassembled WGS sequence"/>
</dbReference>